<name>A0A1L0CST3_9ASCO</name>
<dbReference type="GO" id="GO:0000128">
    <property type="term" value="P:flocculation"/>
    <property type="evidence" value="ECO:0007669"/>
    <property type="project" value="InterPro"/>
</dbReference>
<sequence>MTEATTTSSGTIYTTYSTSTKTFIGTDLSTTIDTIYFVATPTIAHLTMTTTTVSDVAALTTYATSLFTSTDKNGEETIDTVVYVATPVPTTGHTTEIIVTTSGKALITYKTEYKTLIGDDKSTTIDTVYYIATPAPTTGERTQIFTTTSGSILQTFDTSTVTTVGADGSTTIDTMYFVATPAPTTTSISTFASTSTSASTEAAVFTTASNVGSISISTVSIKDGSSNLSFELSGKQYSGMLIVANAANGTRFDVSSVKIEGANGSALTLAENKSTAQQLYQILDNTETNLVEINFTEYLDRSVNVVNQLVEVYVPVVSSTKRSTAYQKVVVRLSSDPSTGSSVVSSNIVNTLPTYKEETNTESTSTSKTSSATSTSKTSANVIVKSKTLSAVTFTANSSSAITKASSGKSLSSISSTLSVAPTSHQSTSNGTITSISASHLSTGSKTTLINSVQSTLSNIQNTTLATSISLNSTVSGSKLYSTKTETTSELELVTCTETQCKTLSTHSKSSIYEVYTTAIASSSYSLYSDVSGNVITSTILTTSLQTITCTETKCIKPSTSSAGLTASITTSKAIHSNSAIVSLPSKPVTATSNLTEVATSLSKPSIVSTGTQEGIAANLKISKGFTMLFGVFFCLLF</sequence>
<reference evidence="3" key="1">
    <citation type="submission" date="2016-11" db="EMBL/GenBank/DDBJ databases">
        <authorList>
            <person name="Guldener U."/>
        </authorList>
    </citation>
    <scope>NUCLEOTIDE SEQUENCE [LARGE SCALE GENOMIC DNA]</scope>
</reference>
<feature type="region of interest" description="Disordered" evidence="1">
    <location>
        <begin position="354"/>
        <end position="377"/>
    </location>
</feature>
<accession>A0A1L0CST3</accession>
<dbReference type="EMBL" id="FQNF01000128">
    <property type="protein sequence ID" value="SGZ41665.1"/>
    <property type="molecule type" value="Genomic_DNA"/>
</dbReference>
<dbReference type="InterPro" id="IPR001389">
    <property type="entry name" value="Flocculin"/>
</dbReference>
<dbReference type="Proteomes" id="UP000183365">
    <property type="component" value="Unassembled WGS sequence"/>
</dbReference>
<protein>
    <submittedName>
        <fullName evidence="2">Uncharacterized protein</fullName>
    </submittedName>
</protein>
<evidence type="ECO:0000256" key="1">
    <source>
        <dbReference type="SAM" id="MobiDB-lite"/>
    </source>
</evidence>
<feature type="compositionally biased region" description="Low complexity" evidence="1">
    <location>
        <begin position="361"/>
        <end position="377"/>
    </location>
</feature>
<organism evidence="2 3">
    <name type="scientific">Hanseniaspora guilliermondii</name>
    <dbReference type="NCBI Taxonomy" id="56406"/>
    <lineage>
        <taxon>Eukaryota</taxon>
        <taxon>Fungi</taxon>
        <taxon>Dikarya</taxon>
        <taxon>Ascomycota</taxon>
        <taxon>Saccharomycotina</taxon>
        <taxon>Saccharomycetes</taxon>
        <taxon>Saccharomycodales</taxon>
        <taxon>Saccharomycodaceae</taxon>
        <taxon>Hanseniaspora</taxon>
    </lineage>
</organism>
<dbReference type="OrthoDB" id="10681436at2759"/>
<evidence type="ECO:0000313" key="3">
    <source>
        <dbReference type="Proteomes" id="UP000183365"/>
    </source>
</evidence>
<dbReference type="Pfam" id="PF00624">
    <property type="entry name" value="Flocculin"/>
    <property type="match status" value="3"/>
</dbReference>
<dbReference type="AlphaFoldDB" id="A0A1L0CST3"/>
<evidence type="ECO:0000313" key="2">
    <source>
        <dbReference type="EMBL" id="SGZ41665.1"/>
    </source>
</evidence>
<dbReference type="VEuPathDB" id="FungiDB:HGUI_03866"/>
<proteinExistence type="predicted"/>
<keyword evidence="3" id="KW-1185">Reference proteome</keyword>
<gene>
    <name evidence="2" type="ORF">HGUI_03866</name>
</gene>